<organism evidence="4 5">
    <name type="scientific">Candidatus Omnitrophus magneticus</name>
    <dbReference type="NCBI Taxonomy" id="1609969"/>
    <lineage>
        <taxon>Bacteria</taxon>
        <taxon>Pseudomonadati</taxon>
        <taxon>Candidatus Omnitrophota</taxon>
        <taxon>Candidatus Omnitrophus</taxon>
    </lineage>
</organism>
<dbReference type="InterPro" id="IPR005255">
    <property type="entry name" value="PdxA_fam"/>
</dbReference>
<proteinExistence type="predicted"/>
<evidence type="ECO:0000313" key="4">
    <source>
        <dbReference type="EMBL" id="KJJ84387.1"/>
    </source>
</evidence>
<comment type="caution">
    <text evidence="4">The sequence shown here is derived from an EMBL/GenBank/DDBJ whole genome shotgun (WGS) entry which is preliminary data.</text>
</comment>
<keyword evidence="3" id="KW-0520">NAD</keyword>
<dbReference type="PANTHER" id="PTHR30004:SF6">
    <property type="entry name" value="D-THREONATE 4-PHOSPHATE DEHYDROGENASE"/>
    <property type="match status" value="1"/>
</dbReference>
<keyword evidence="1" id="KW-0479">Metal-binding</keyword>
<dbReference type="PATRIC" id="fig|1609969.3.peg.1976"/>
<gene>
    <name evidence="4" type="ORF">OMAG_001850</name>
</gene>
<dbReference type="PANTHER" id="PTHR30004">
    <property type="entry name" value="4-HYDROXYTHREONINE-4-PHOSPHATE DEHYDROGENASE"/>
    <property type="match status" value="1"/>
</dbReference>
<dbReference type="SUPFAM" id="SSF53659">
    <property type="entry name" value="Isocitrate/Isopropylmalate dehydrogenase-like"/>
    <property type="match status" value="1"/>
</dbReference>
<dbReference type="GO" id="GO:0046872">
    <property type="term" value="F:metal ion binding"/>
    <property type="evidence" value="ECO:0007669"/>
    <property type="project" value="UniProtKB-KW"/>
</dbReference>
<dbReference type="Pfam" id="PF04166">
    <property type="entry name" value="PdxA"/>
    <property type="match status" value="1"/>
</dbReference>
<dbReference type="GO" id="GO:0050570">
    <property type="term" value="F:4-hydroxythreonine-4-phosphate dehydrogenase activity"/>
    <property type="evidence" value="ECO:0007669"/>
    <property type="project" value="UniProtKB-EC"/>
</dbReference>
<dbReference type="Proteomes" id="UP000033428">
    <property type="component" value="Unassembled WGS sequence"/>
</dbReference>
<keyword evidence="2 4" id="KW-0560">Oxidoreductase</keyword>
<evidence type="ECO:0000256" key="1">
    <source>
        <dbReference type="ARBA" id="ARBA00022723"/>
    </source>
</evidence>
<evidence type="ECO:0000256" key="2">
    <source>
        <dbReference type="ARBA" id="ARBA00023002"/>
    </source>
</evidence>
<protein>
    <submittedName>
        <fullName evidence="4">Pyridoxal phosphate (Active vitamin B6) biosynthesis PdxA</fullName>
        <ecNumber evidence="4">1.1.1.262</ecNumber>
    </submittedName>
</protein>
<name>A0A0F0CMB4_9BACT</name>
<dbReference type="EMBL" id="JYNY01000372">
    <property type="protein sequence ID" value="KJJ84387.1"/>
    <property type="molecule type" value="Genomic_DNA"/>
</dbReference>
<dbReference type="Gene3D" id="3.40.718.10">
    <property type="entry name" value="Isopropylmalate Dehydrogenase"/>
    <property type="match status" value="1"/>
</dbReference>
<dbReference type="NCBIfam" id="TIGR00557">
    <property type="entry name" value="pdxA"/>
    <property type="match status" value="1"/>
</dbReference>
<accession>A0A0F0CMB4</accession>
<reference evidence="4 5" key="1">
    <citation type="submission" date="2015-02" db="EMBL/GenBank/DDBJ databases">
        <title>Single-cell genomics of uncultivated deep-branching MTB reveals a conserved set of magnetosome genes.</title>
        <authorList>
            <person name="Kolinko S."/>
            <person name="Richter M."/>
            <person name="Glockner F.O."/>
            <person name="Brachmann A."/>
            <person name="Schuler D."/>
        </authorList>
    </citation>
    <scope>NUCLEOTIDE SEQUENCE [LARGE SCALE GENOMIC DNA]</scope>
    <source>
        <strain evidence="4">SKK-01</strain>
    </source>
</reference>
<dbReference type="AlphaFoldDB" id="A0A0F0CMB4"/>
<evidence type="ECO:0000256" key="3">
    <source>
        <dbReference type="ARBA" id="ARBA00023027"/>
    </source>
</evidence>
<evidence type="ECO:0000313" key="5">
    <source>
        <dbReference type="Proteomes" id="UP000033428"/>
    </source>
</evidence>
<sequence length="326" mass="35198">MGDPAGIGPEVIVKSLASPGIKGLANFVIVGDRILFENIFSSMGVKESFYPARIIKESFDISEGDINILEPAGPLSCPIVTGAPSLEGARKAFESVTLAAEIMRSLDNNIKTCLVTAPLDKGLISKVYNGFIGHTEYLKELFSAKFVVMALLGERLKVIPVTRHVPFSEVSALLNQDLIIQTIKEVVLNAEWISGKKNARIGVAALNPHAGERGKIGDEEINIIKPAVEKAKEKFSNIEGPIPSDVIFYKALKGEIDIVVGMYHDQCLAPFKMVDFDNGVNVTLGLGYIRTSPDHGTAFDIAGKGIAKETSMVNAIKLAIQSLTRY</sequence>
<dbReference type="GO" id="GO:0051287">
    <property type="term" value="F:NAD binding"/>
    <property type="evidence" value="ECO:0007669"/>
    <property type="project" value="InterPro"/>
</dbReference>
<keyword evidence="5" id="KW-1185">Reference proteome</keyword>
<dbReference type="EC" id="1.1.1.262" evidence="4"/>